<dbReference type="EMBL" id="JBBHJY010000009">
    <property type="protein sequence ID" value="MEJ6011423.1"/>
    <property type="molecule type" value="Genomic_DNA"/>
</dbReference>
<dbReference type="InterPro" id="IPR002694">
    <property type="entry name" value="Znf_CHC2"/>
</dbReference>
<evidence type="ECO:0000313" key="4">
    <source>
        <dbReference type="Proteomes" id="UP001379235"/>
    </source>
</evidence>
<evidence type="ECO:0000256" key="1">
    <source>
        <dbReference type="SAM" id="MobiDB-lite"/>
    </source>
</evidence>
<dbReference type="Gene3D" id="3.90.580.10">
    <property type="entry name" value="Zinc finger, CHC2-type domain"/>
    <property type="match status" value="1"/>
</dbReference>
<protein>
    <submittedName>
        <fullName evidence="3">CHC2 zinc finger domain-containing protein</fullName>
    </submittedName>
</protein>
<dbReference type="Proteomes" id="UP001379235">
    <property type="component" value="Unassembled WGS sequence"/>
</dbReference>
<gene>
    <name evidence="3" type="ORF">WG900_16015</name>
</gene>
<dbReference type="InterPro" id="IPR036977">
    <property type="entry name" value="DNA_primase_Znf_CHC2"/>
</dbReference>
<accession>A0ABU8SDU0</accession>
<proteinExistence type="predicted"/>
<feature type="domain" description="Zinc finger CHC2-type" evidence="2">
    <location>
        <begin position="4"/>
        <end position="87"/>
    </location>
</feature>
<comment type="caution">
    <text evidence="3">The sequence shown here is derived from an EMBL/GenBank/DDBJ whole genome shotgun (WGS) entry which is preliminary data.</text>
</comment>
<dbReference type="RefSeq" id="WP_339968665.1">
    <property type="nucleotide sequence ID" value="NZ_JBBHJY010000009.1"/>
</dbReference>
<dbReference type="Pfam" id="PF01807">
    <property type="entry name" value="Zn_ribbon_DnaG"/>
    <property type="match status" value="1"/>
</dbReference>
<feature type="compositionally biased region" description="Basic and acidic residues" evidence="1">
    <location>
        <begin position="88"/>
        <end position="105"/>
    </location>
</feature>
<name>A0ABU8SDU0_9SPHN</name>
<evidence type="ECO:0000313" key="3">
    <source>
        <dbReference type="EMBL" id="MEJ6011423.1"/>
    </source>
</evidence>
<feature type="region of interest" description="Disordered" evidence="1">
    <location>
        <begin position="88"/>
        <end position="116"/>
    </location>
</feature>
<reference evidence="3 4" key="1">
    <citation type="submission" date="2024-03" db="EMBL/GenBank/DDBJ databases">
        <authorList>
            <person name="Jo J.-H."/>
        </authorList>
    </citation>
    <scope>NUCLEOTIDE SEQUENCE [LARGE SCALE GENOMIC DNA]</scope>
    <source>
        <strain evidence="3 4">AS3R-12</strain>
    </source>
</reference>
<keyword evidence="4" id="KW-1185">Reference proteome</keyword>
<organism evidence="3 4">
    <name type="scientific">Novosphingobium aquae</name>
    <dbReference type="NCBI Taxonomy" id="3133435"/>
    <lineage>
        <taxon>Bacteria</taxon>
        <taxon>Pseudomonadati</taxon>
        <taxon>Pseudomonadota</taxon>
        <taxon>Alphaproteobacteria</taxon>
        <taxon>Sphingomonadales</taxon>
        <taxon>Sphingomonadaceae</taxon>
        <taxon>Novosphingobium</taxon>
    </lineage>
</organism>
<dbReference type="SUPFAM" id="SSF57783">
    <property type="entry name" value="Zinc beta-ribbon"/>
    <property type="match status" value="1"/>
</dbReference>
<evidence type="ECO:0000259" key="2">
    <source>
        <dbReference type="Pfam" id="PF01807"/>
    </source>
</evidence>
<sequence>MHDFQQIKKDYPIAQVAELLGLTLKKAGNTFRCQCPSGEGNERGMVITPDKGIFYSFPKQKGGDVLSLVSFVKGCSLTEAASWLVGDTKPEKKRDKPDEVRESSAKTETAQPEERGFRELDYLQPEHDAVCAIGFDTDDAKRIGVGYSPRGVLRGTVAIPVRDRSGKLLGYVGARDVVLPSSWHF</sequence>